<name>A0A8H5T786_FUSCI</name>
<organism evidence="1 2">
    <name type="scientific">Fusarium circinatum</name>
    <name type="common">Pitch canker fungus</name>
    <name type="synonym">Gibberella circinata</name>
    <dbReference type="NCBI Taxonomy" id="48490"/>
    <lineage>
        <taxon>Eukaryota</taxon>
        <taxon>Fungi</taxon>
        <taxon>Dikarya</taxon>
        <taxon>Ascomycota</taxon>
        <taxon>Pezizomycotina</taxon>
        <taxon>Sordariomycetes</taxon>
        <taxon>Hypocreomycetidae</taxon>
        <taxon>Hypocreales</taxon>
        <taxon>Nectriaceae</taxon>
        <taxon>Fusarium</taxon>
        <taxon>Fusarium fujikuroi species complex</taxon>
    </lineage>
</organism>
<protein>
    <recommendedName>
        <fullName evidence="3">RING-type domain-containing protein</fullName>
    </recommendedName>
</protein>
<proteinExistence type="predicted"/>
<gene>
    <name evidence="1" type="ORF">FCIRC_10004</name>
</gene>
<sequence length="209" mass="23776">MNTFKNIAKKLKELFTNPTPNYKPVNRANNKVLDAGTENFWPNIRKHILADDPNSTPMKAICATCRDEVHVTCISSPGDKIDIGLVAPCGHIMCSGCWPRKVIDDSESSKDYEDSDDSCYSSFPNARRCPICYIKLECFYCERSCDKEVIPTSGGKASIESFPKTAPELGRKYVHFCRRKDCYPVDDVNADGFWFQNVEKEKNMYSLWD</sequence>
<evidence type="ECO:0000313" key="1">
    <source>
        <dbReference type="EMBL" id="KAF5666925.1"/>
    </source>
</evidence>
<keyword evidence="2" id="KW-1185">Reference proteome</keyword>
<dbReference type="Proteomes" id="UP000572754">
    <property type="component" value="Unassembled WGS sequence"/>
</dbReference>
<reference evidence="1 2" key="2">
    <citation type="submission" date="2020-05" db="EMBL/GenBank/DDBJ databases">
        <title>Identification and distribution of gene clusters putatively required for synthesis of sphingolipid metabolism inhibitors in phylogenetically diverse species of the filamentous fungus Fusarium.</title>
        <authorList>
            <person name="Kim H.-S."/>
            <person name="Busman M."/>
            <person name="Brown D.W."/>
            <person name="Divon H."/>
            <person name="Uhlig S."/>
            <person name="Proctor R.H."/>
        </authorList>
    </citation>
    <scope>NUCLEOTIDE SEQUENCE [LARGE SCALE GENOMIC DNA]</scope>
    <source>
        <strain evidence="1 2">NRRL 25331</strain>
    </source>
</reference>
<reference evidence="2" key="1">
    <citation type="journal article" date="2020" name="BMC Genomics">
        <title>Correction to: Identification and distribution of gene clusters required for synthesis of sphingolipid metabolism inhibitors in diverse species of the filamentous fungus Fusarium.</title>
        <authorList>
            <person name="Kim H.S."/>
            <person name="Lohmar J.M."/>
            <person name="Busman M."/>
            <person name="Brown D.W."/>
            <person name="Naumann T.A."/>
            <person name="Divon H.H."/>
            <person name="Lysoe E."/>
            <person name="Uhlig S."/>
            <person name="Proctor R.H."/>
        </authorList>
    </citation>
    <scope>NUCLEOTIDE SEQUENCE [LARGE SCALE GENOMIC DNA]</scope>
    <source>
        <strain evidence="2">NRRL 25331</strain>
    </source>
</reference>
<dbReference type="EMBL" id="JAAQPE010000359">
    <property type="protein sequence ID" value="KAF5666925.1"/>
    <property type="molecule type" value="Genomic_DNA"/>
</dbReference>
<evidence type="ECO:0000313" key="2">
    <source>
        <dbReference type="Proteomes" id="UP000572754"/>
    </source>
</evidence>
<dbReference type="AlphaFoldDB" id="A0A8H5T786"/>
<accession>A0A8H5T786</accession>
<comment type="caution">
    <text evidence="1">The sequence shown here is derived from an EMBL/GenBank/DDBJ whole genome shotgun (WGS) entry which is preliminary data.</text>
</comment>
<evidence type="ECO:0008006" key="3">
    <source>
        <dbReference type="Google" id="ProtNLM"/>
    </source>
</evidence>